<keyword evidence="13" id="KW-1185">Reference proteome</keyword>
<evidence type="ECO:0000256" key="5">
    <source>
        <dbReference type="ARBA" id="ARBA00022481"/>
    </source>
</evidence>
<evidence type="ECO:0000256" key="10">
    <source>
        <dbReference type="SAM" id="Coils"/>
    </source>
</evidence>
<proteinExistence type="inferred from homology"/>
<evidence type="ECO:0000256" key="9">
    <source>
        <dbReference type="ARBA" id="ARBA00023136"/>
    </source>
</evidence>
<dbReference type="Pfam" id="PF11612">
    <property type="entry name" value="T2SSJ"/>
    <property type="match status" value="1"/>
</dbReference>
<dbReference type="GO" id="GO:0015628">
    <property type="term" value="P:protein secretion by the type II secretion system"/>
    <property type="evidence" value="ECO:0007669"/>
    <property type="project" value="InterPro"/>
</dbReference>
<keyword evidence="4" id="KW-1003">Cell membrane</keyword>
<evidence type="ECO:0000256" key="4">
    <source>
        <dbReference type="ARBA" id="ARBA00022475"/>
    </source>
</evidence>
<dbReference type="Gene3D" id="2.10.70.20">
    <property type="entry name" value="gspk-gspi-gspj complex like domains"/>
    <property type="match status" value="1"/>
</dbReference>
<evidence type="ECO:0000256" key="3">
    <source>
        <dbReference type="ARBA" id="ARBA00021539"/>
    </source>
</evidence>
<keyword evidence="9 11" id="KW-0472">Membrane</keyword>
<comment type="similarity">
    <text evidence="2">Belongs to the GSP J family.</text>
</comment>
<dbReference type="PROSITE" id="PS00409">
    <property type="entry name" value="PROKAR_NTER_METHYL"/>
    <property type="match status" value="1"/>
</dbReference>
<keyword evidence="10" id="KW-0175">Coiled coil</keyword>
<gene>
    <name evidence="12" type="ORF">SAMN05660831_00180</name>
</gene>
<dbReference type="EMBL" id="FOMJ01000001">
    <property type="protein sequence ID" value="SFC94499.1"/>
    <property type="molecule type" value="Genomic_DNA"/>
</dbReference>
<evidence type="ECO:0000256" key="11">
    <source>
        <dbReference type="SAM" id="Phobius"/>
    </source>
</evidence>
<dbReference type="GO" id="GO:0015627">
    <property type="term" value="C:type II protein secretion system complex"/>
    <property type="evidence" value="ECO:0007669"/>
    <property type="project" value="InterPro"/>
</dbReference>
<dbReference type="STRING" id="1123397.SAMN05660831_00180"/>
<evidence type="ECO:0000256" key="6">
    <source>
        <dbReference type="ARBA" id="ARBA00022519"/>
    </source>
</evidence>
<dbReference type="GO" id="GO:0005886">
    <property type="term" value="C:plasma membrane"/>
    <property type="evidence" value="ECO:0007669"/>
    <property type="project" value="UniProtKB-SubCell"/>
</dbReference>
<name>A0A1I1NA39_9GAMM</name>
<protein>
    <recommendedName>
        <fullName evidence="3">Type II secretion system protein J</fullName>
    </recommendedName>
</protein>
<keyword evidence="7 11" id="KW-0812">Transmembrane</keyword>
<feature type="transmembrane region" description="Helical" evidence="11">
    <location>
        <begin position="12"/>
        <end position="32"/>
    </location>
</feature>
<dbReference type="SUPFAM" id="SSF54523">
    <property type="entry name" value="Pili subunits"/>
    <property type="match status" value="1"/>
</dbReference>
<dbReference type="Proteomes" id="UP000198611">
    <property type="component" value="Unassembled WGS sequence"/>
</dbReference>
<reference evidence="12 13" key="1">
    <citation type="submission" date="2016-10" db="EMBL/GenBank/DDBJ databases">
        <authorList>
            <person name="de Groot N.N."/>
        </authorList>
    </citation>
    <scope>NUCLEOTIDE SEQUENCE [LARGE SCALE GENOMIC DNA]</scope>
    <source>
        <strain evidence="12 13">HL3</strain>
    </source>
</reference>
<keyword evidence="6" id="KW-0997">Cell inner membrane</keyword>
<dbReference type="Gene3D" id="3.10.610.10">
    <property type="entry name" value="GSPII I/J protein-like"/>
    <property type="match status" value="1"/>
</dbReference>
<dbReference type="PANTHER" id="PTHR39583:SF2">
    <property type="entry name" value="TYPE II SECRETION SYSTEM PROTEIN J"/>
    <property type="match status" value="1"/>
</dbReference>
<comment type="subcellular location">
    <subcellularLocation>
        <location evidence="1">Cell inner membrane</location>
        <topology evidence="1">Single-pass membrane protein</topology>
    </subcellularLocation>
</comment>
<dbReference type="PANTHER" id="PTHR39583">
    <property type="entry name" value="TYPE II SECRETION SYSTEM PROTEIN J-RELATED"/>
    <property type="match status" value="1"/>
</dbReference>
<dbReference type="InterPro" id="IPR051621">
    <property type="entry name" value="T2SS_protein_J"/>
</dbReference>
<dbReference type="OrthoDB" id="9794345at2"/>
<dbReference type="InterPro" id="IPR012902">
    <property type="entry name" value="N_methyl_site"/>
</dbReference>
<dbReference type="NCBIfam" id="TIGR01711">
    <property type="entry name" value="gspJ"/>
    <property type="match status" value="1"/>
</dbReference>
<accession>A0A1I1NA39</accession>
<evidence type="ECO:0000256" key="1">
    <source>
        <dbReference type="ARBA" id="ARBA00004377"/>
    </source>
</evidence>
<dbReference type="AlphaFoldDB" id="A0A1I1NA39"/>
<dbReference type="InterPro" id="IPR010055">
    <property type="entry name" value="T2SS_protein-GspJ"/>
</dbReference>
<keyword evidence="5" id="KW-0488">Methylation</keyword>
<keyword evidence="8 11" id="KW-1133">Transmembrane helix</keyword>
<dbReference type="NCBIfam" id="TIGR02532">
    <property type="entry name" value="IV_pilin_GFxxxE"/>
    <property type="match status" value="1"/>
</dbReference>
<dbReference type="InterPro" id="IPR045584">
    <property type="entry name" value="Pilin-like"/>
</dbReference>
<evidence type="ECO:0000256" key="8">
    <source>
        <dbReference type="ARBA" id="ARBA00022989"/>
    </source>
</evidence>
<evidence type="ECO:0000313" key="12">
    <source>
        <dbReference type="EMBL" id="SFC94499.1"/>
    </source>
</evidence>
<feature type="coiled-coil region" evidence="10">
    <location>
        <begin position="32"/>
        <end position="62"/>
    </location>
</feature>
<evidence type="ECO:0000256" key="7">
    <source>
        <dbReference type="ARBA" id="ARBA00022692"/>
    </source>
</evidence>
<sequence>MTGRGEGGFTLVELLVALAIFAILSALAYGGLRGVLANHEAVREEAEELEQLQTAFLLMERDIQQAVPRPVRDELGDPVTAFRTPPERQRAVAFTRTGYANPAGERRSHLQRVGYGVRDGELVRYAWPQLDRVQGMEPVVMPLLGEVEGITFRFMDEQGEWRPQWPPPGQGAEAAALPRGVELELRRRGEEGTVWRRVWEVPADG</sequence>
<dbReference type="RefSeq" id="WP_093426871.1">
    <property type="nucleotide sequence ID" value="NZ_FOMJ01000001.1"/>
</dbReference>
<evidence type="ECO:0000313" key="13">
    <source>
        <dbReference type="Proteomes" id="UP000198611"/>
    </source>
</evidence>
<dbReference type="Pfam" id="PF07963">
    <property type="entry name" value="N_methyl"/>
    <property type="match status" value="1"/>
</dbReference>
<evidence type="ECO:0000256" key="2">
    <source>
        <dbReference type="ARBA" id="ARBA00011084"/>
    </source>
</evidence>
<organism evidence="12 13">
    <name type="scientific">Thiohalospira halophila DSM 15071</name>
    <dbReference type="NCBI Taxonomy" id="1123397"/>
    <lineage>
        <taxon>Bacteria</taxon>
        <taxon>Pseudomonadati</taxon>
        <taxon>Pseudomonadota</taxon>
        <taxon>Gammaproteobacteria</taxon>
        <taxon>Thiohalospirales</taxon>
        <taxon>Thiohalospiraceae</taxon>
        <taxon>Thiohalospira</taxon>
    </lineage>
</organism>